<feature type="binding site" evidence="12">
    <location>
        <begin position="14"/>
        <end position="21"/>
    </location>
    <ligand>
        <name>ATP</name>
        <dbReference type="ChEBI" id="CHEBI:30616"/>
    </ligand>
</feature>
<protein>
    <recommendedName>
        <fullName evidence="3 12">Thymidylate kinase</fullName>
        <ecNumber evidence="2 12">2.7.4.9</ecNumber>
    </recommendedName>
    <alternativeName>
        <fullName evidence="9 12">dTMP kinase</fullName>
    </alternativeName>
</protein>
<sequence>MPDRARGRFITFEGGEGAGKSTQIRKLSASLEAAGIEVCLTREPGGSPGAEQIRELLVTGETGRWDAITELLLLYAARRDHVQRLIEPALARGCWVLCDRFADSTMAYQGYGHGLDLQKITDLHRIVLGELKPDLTLVLDLAPETGLARTRAGEEAARRGGEDRFERMELAFHERMREGFHAIASSEPDRVVLIDAGKPLEKVQDAVATAVRERLKVRL</sequence>
<evidence type="ECO:0000256" key="1">
    <source>
        <dbReference type="ARBA" id="ARBA00009776"/>
    </source>
</evidence>
<keyword evidence="15" id="KW-1185">Reference proteome</keyword>
<dbReference type="GO" id="GO:0005524">
    <property type="term" value="F:ATP binding"/>
    <property type="evidence" value="ECO:0007669"/>
    <property type="project" value="UniProtKB-UniRule"/>
</dbReference>
<feature type="domain" description="Thymidylate kinase-like" evidence="13">
    <location>
        <begin position="12"/>
        <end position="206"/>
    </location>
</feature>
<evidence type="ECO:0000256" key="9">
    <source>
        <dbReference type="ARBA" id="ARBA00029962"/>
    </source>
</evidence>
<dbReference type="InterPro" id="IPR039430">
    <property type="entry name" value="Thymidylate_kin-like_dom"/>
</dbReference>
<comment type="function">
    <text evidence="11 12">Phosphorylation of dTMP to form dTDP in both de novo and salvage pathways of dTTP synthesis.</text>
</comment>
<dbReference type="PANTHER" id="PTHR10344:SF4">
    <property type="entry name" value="UMP-CMP KINASE 2, MITOCHONDRIAL"/>
    <property type="match status" value="1"/>
</dbReference>
<dbReference type="KEGG" id="naci:NUH88_00390"/>
<dbReference type="PROSITE" id="PS01331">
    <property type="entry name" value="THYMIDYLATE_KINASE"/>
    <property type="match status" value="1"/>
</dbReference>
<accession>A0A9J7B0W1</accession>
<evidence type="ECO:0000256" key="10">
    <source>
        <dbReference type="ARBA" id="ARBA00048743"/>
    </source>
</evidence>
<keyword evidence="8 12" id="KW-0067">ATP-binding</keyword>
<dbReference type="HAMAP" id="MF_00165">
    <property type="entry name" value="Thymidylate_kinase"/>
    <property type="match status" value="1"/>
</dbReference>
<dbReference type="GO" id="GO:0005829">
    <property type="term" value="C:cytosol"/>
    <property type="evidence" value="ECO:0007669"/>
    <property type="project" value="TreeGrafter"/>
</dbReference>
<dbReference type="GO" id="GO:0004798">
    <property type="term" value="F:dTMP kinase activity"/>
    <property type="evidence" value="ECO:0007669"/>
    <property type="project" value="UniProtKB-UniRule"/>
</dbReference>
<evidence type="ECO:0000256" key="11">
    <source>
        <dbReference type="ARBA" id="ARBA00057735"/>
    </source>
</evidence>
<evidence type="ECO:0000313" key="15">
    <source>
        <dbReference type="Proteomes" id="UP001060336"/>
    </source>
</evidence>
<reference evidence="14" key="1">
    <citation type="submission" date="2022-08" db="EMBL/GenBank/DDBJ databases">
        <title>Nisaea acidiphila sp. nov., isolated from a marine algal debris and emended description of the genus Nisaea Urios et al. 2008.</title>
        <authorList>
            <person name="Kwon K."/>
        </authorList>
    </citation>
    <scope>NUCLEOTIDE SEQUENCE</scope>
    <source>
        <strain evidence="14">MEBiC11861</strain>
    </source>
</reference>
<evidence type="ECO:0000256" key="7">
    <source>
        <dbReference type="ARBA" id="ARBA00022777"/>
    </source>
</evidence>
<evidence type="ECO:0000256" key="12">
    <source>
        <dbReference type="HAMAP-Rule" id="MF_00165"/>
    </source>
</evidence>
<dbReference type="Pfam" id="PF02223">
    <property type="entry name" value="Thymidylate_kin"/>
    <property type="match status" value="1"/>
</dbReference>
<dbReference type="Proteomes" id="UP001060336">
    <property type="component" value="Chromosome"/>
</dbReference>
<keyword evidence="6 12" id="KW-0547">Nucleotide-binding</keyword>
<evidence type="ECO:0000259" key="13">
    <source>
        <dbReference type="Pfam" id="PF02223"/>
    </source>
</evidence>
<dbReference type="InterPro" id="IPR018095">
    <property type="entry name" value="Thymidylate_kin_CS"/>
</dbReference>
<dbReference type="PANTHER" id="PTHR10344">
    <property type="entry name" value="THYMIDYLATE KINASE"/>
    <property type="match status" value="1"/>
</dbReference>
<name>A0A9J7B0W1_9PROT</name>
<evidence type="ECO:0000256" key="3">
    <source>
        <dbReference type="ARBA" id="ARBA00017144"/>
    </source>
</evidence>
<keyword evidence="5 12" id="KW-0545">Nucleotide biosynthesis</keyword>
<evidence type="ECO:0000313" key="14">
    <source>
        <dbReference type="EMBL" id="UUX52289.1"/>
    </source>
</evidence>
<dbReference type="Gene3D" id="3.40.50.300">
    <property type="entry name" value="P-loop containing nucleotide triphosphate hydrolases"/>
    <property type="match status" value="1"/>
</dbReference>
<evidence type="ECO:0000256" key="8">
    <source>
        <dbReference type="ARBA" id="ARBA00022840"/>
    </source>
</evidence>
<evidence type="ECO:0000256" key="5">
    <source>
        <dbReference type="ARBA" id="ARBA00022727"/>
    </source>
</evidence>
<dbReference type="InterPro" id="IPR027417">
    <property type="entry name" value="P-loop_NTPase"/>
</dbReference>
<dbReference type="AlphaFoldDB" id="A0A9J7B0W1"/>
<comment type="similarity">
    <text evidence="1 12">Belongs to the thymidylate kinase family.</text>
</comment>
<dbReference type="EC" id="2.7.4.9" evidence="2 12"/>
<dbReference type="CDD" id="cd01672">
    <property type="entry name" value="TMPK"/>
    <property type="match status" value="1"/>
</dbReference>
<organism evidence="14 15">
    <name type="scientific">Nisaea acidiphila</name>
    <dbReference type="NCBI Taxonomy" id="1862145"/>
    <lineage>
        <taxon>Bacteria</taxon>
        <taxon>Pseudomonadati</taxon>
        <taxon>Pseudomonadota</taxon>
        <taxon>Alphaproteobacteria</taxon>
        <taxon>Rhodospirillales</taxon>
        <taxon>Thalassobaculaceae</taxon>
        <taxon>Nisaea</taxon>
    </lineage>
</organism>
<dbReference type="GO" id="GO:0006227">
    <property type="term" value="P:dUDP biosynthetic process"/>
    <property type="evidence" value="ECO:0007669"/>
    <property type="project" value="TreeGrafter"/>
</dbReference>
<dbReference type="SUPFAM" id="SSF52540">
    <property type="entry name" value="P-loop containing nucleoside triphosphate hydrolases"/>
    <property type="match status" value="1"/>
</dbReference>
<evidence type="ECO:0000256" key="6">
    <source>
        <dbReference type="ARBA" id="ARBA00022741"/>
    </source>
</evidence>
<gene>
    <name evidence="12 14" type="primary">tmk</name>
    <name evidence="14" type="ORF">NUH88_00390</name>
</gene>
<dbReference type="EMBL" id="CP102480">
    <property type="protein sequence ID" value="UUX52289.1"/>
    <property type="molecule type" value="Genomic_DNA"/>
</dbReference>
<keyword evidence="4 12" id="KW-0808">Transferase</keyword>
<dbReference type="GO" id="GO:0006233">
    <property type="term" value="P:dTDP biosynthetic process"/>
    <property type="evidence" value="ECO:0007669"/>
    <property type="project" value="InterPro"/>
</dbReference>
<dbReference type="FunFam" id="3.40.50.300:FF:000225">
    <property type="entry name" value="Thymidylate kinase"/>
    <property type="match status" value="1"/>
</dbReference>
<comment type="catalytic activity">
    <reaction evidence="10 12">
        <text>dTMP + ATP = dTDP + ADP</text>
        <dbReference type="Rhea" id="RHEA:13517"/>
        <dbReference type="ChEBI" id="CHEBI:30616"/>
        <dbReference type="ChEBI" id="CHEBI:58369"/>
        <dbReference type="ChEBI" id="CHEBI:63528"/>
        <dbReference type="ChEBI" id="CHEBI:456216"/>
        <dbReference type="EC" id="2.7.4.9"/>
    </reaction>
</comment>
<evidence type="ECO:0000256" key="4">
    <source>
        <dbReference type="ARBA" id="ARBA00022679"/>
    </source>
</evidence>
<evidence type="ECO:0000256" key="2">
    <source>
        <dbReference type="ARBA" id="ARBA00012980"/>
    </source>
</evidence>
<proteinExistence type="inferred from homology"/>
<dbReference type="NCBIfam" id="TIGR00041">
    <property type="entry name" value="DTMP_kinase"/>
    <property type="match status" value="1"/>
</dbReference>
<keyword evidence="7 12" id="KW-0418">Kinase</keyword>
<dbReference type="GO" id="GO:0006235">
    <property type="term" value="P:dTTP biosynthetic process"/>
    <property type="evidence" value="ECO:0007669"/>
    <property type="project" value="UniProtKB-UniRule"/>
</dbReference>
<dbReference type="InterPro" id="IPR018094">
    <property type="entry name" value="Thymidylate_kinase"/>
</dbReference>